<dbReference type="AlphaFoldDB" id="A0A1G7LYN5"/>
<evidence type="ECO:0000313" key="1">
    <source>
        <dbReference type="EMBL" id="SDF54521.1"/>
    </source>
</evidence>
<proteinExistence type="predicted"/>
<protein>
    <submittedName>
        <fullName evidence="1">Uncharacterized protein</fullName>
    </submittedName>
</protein>
<accession>A0A1G7LYN5</accession>
<organism evidence="1 2">
    <name type="scientific">Cellulophaga baltica</name>
    <dbReference type="NCBI Taxonomy" id="76594"/>
    <lineage>
        <taxon>Bacteria</taxon>
        <taxon>Pseudomonadati</taxon>
        <taxon>Bacteroidota</taxon>
        <taxon>Flavobacteriia</taxon>
        <taxon>Flavobacteriales</taxon>
        <taxon>Flavobacteriaceae</taxon>
        <taxon>Cellulophaga</taxon>
    </lineage>
</organism>
<evidence type="ECO:0000313" key="2">
    <source>
        <dbReference type="Proteomes" id="UP000182114"/>
    </source>
</evidence>
<reference evidence="2" key="1">
    <citation type="submission" date="2016-10" db="EMBL/GenBank/DDBJ databases">
        <authorList>
            <person name="Varghese N."/>
            <person name="Submissions S."/>
        </authorList>
    </citation>
    <scope>NUCLEOTIDE SEQUENCE [LARGE SCALE GENOMIC DNA]</scope>
    <source>
        <strain evidence="2">DSM 24729</strain>
    </source>
</reference>
<gene>
    <name evidence="1" type="ORF">SAMN04487992_1242</name>
</gene>
<keyword evidence="2" id="KW-1185">Reference proteome</keyword>
<sequence length="125" mass="13837">MKNKTYLIFIFIILNSSCGKDNLEDIGNDIVSDVPENTITAPCSFNLSDLTTDSTIKIDCILDLNGQTITLSNNVNFEFGRGDIINGKLIFSNGTIDVGFPKNRTVYNSNLLTLNSNCHNEKQQI</sequence>
<dbReference type="RefSeq" id="WP_074539562.1">
    <property type="nucleotide sequence ID" value="NZ_FNBD01000024.1"/>
</dbReference>
<dbReference type="EMBL" id="FNBD01000024">
    <property type="protein sequence ID" value="SDF54521.1"/>
    <property type="molecule type" value="Genomic_DNA"/>
</dbReference>
<name>A0A1G7LYN5_9FLAO</name>
<dbReference type="Proteomes" id="UP000182114">
    <property type="component" value="Unassembled WGS sequence"/>
</dbReference>